<dbReference type="SUPFAM" id="SSF53474">
    <property type="entry name" value="alpha/beta-Hydrolases"/>
    <property type="match status" value="1"/>
</dbReference>
<dbReference type="GO" id="GO:0016787">
    <property type="term" value="F:hydrolase activity"/>
    <property type="evidence" value="ECO:0007669"/>
    <property type="project" value="InterPro"/>
</dbReference>
<dbReference type="PANTHER" id="PTHR15394:SF3">
    <property type="entry name" value="SERINE HYDROLASE RBBP9"/>
    <property type="match status" value="1"/>
</dbReference>
<reference evidence="1 2" key="1">
    <citation type="journal article" date="2016" name="Nat. Commun.">
        <title>Thousands of microbial genomes shed light on interconnected biogeochemical processes in an aquifer system.</title>
        <authorList>
            <person name="Anantharaman K."/>
            <person name="Brown C.T."/>
            <person name="Hug L.A."/>
            <person name="Sharon I."/>
            <person name="Castelle C.J."/>
            <person name="Probst A.J."/>
            <person name="Thomas B.C."/>
            <person name="Singh A."/>
            <person name="Wilkins M.J."/>
            <person name="Karaoz U."/>
            <person name="Brodie E.L."/>
            <person name="Williams K.H."/>
            <person name="Hubbard S.S."/>
            <person name="Banfield J.F."/>
        </authorList>
    </citation>
    <scope>NUCLEOTIDE SEQUENCE [LARGE SCALE GENOMIC DNA]</scope>
</reference>
<proteinExistence type="predicted"/>
<evidence type="ECO:0000313" key="2">
    <source>
        <dbReference type="Proteomes" id="UP000176629"/>
    </source>
</evidence>
<protein>
    <recommendedName>
        <fullName evidence="3">Serine hydrolase family protein</fullName>
    </recommendedName>
</protein>
<dbReference type="STRING" id="1801773.A3A03_00830"/>
<dbReference type="Pfam" id="PF06821">
    <property type="entry name" value="Ser_hydrolase"/>
    <property type="match status" value="1"/>
</dbReference>
<sequence length="189" mass="21823">MNTNIFIFHGTEGYPEENWFPWLKEKLEAKGCKVIVPQFPTPPIIPAKILEWFDVLKDYQKDINDNTIFIGHSLGGVFTLRILEKLRHPVKAVFLTGTPIGIQPILNYYRDNSFSGFDFDWENIKNKSKNFVVFQSDNDPYVGLENGKELAKNLGIELSFIPNAGHFNKKAGYTKFEKLWNKLEPLLKN</sequence>
<evidence type="ECO:0000313" key="1">
    <source>
        <dbReference type="EMBL" id="OGI93781.1"/>
    </source>
</evidence>
<dbReference type="Gene3D" id="3.40.50.1820">
    <property type="entry name" value="alpha/beta hydrolase"/>
    <property type="match status" value="1"/>
</dbReference>
<gene>
    <name evidence="1" type="ORF">A3A03_00830</name>
</gene>
<dbReference type="AlphaFoldDB" id="A0A1F6XII8"/>
<dbReference type="EMBL" id="MFUX01000039">
    <property type="protein sequence ID" value="OGI93781.1"/>
    <property type="molecule type" value="Genomic_DNA"/>
</dbReference>
<dbReference type="Proteomes" id="UP000176629">
    <property type="component" value="Unassembled WGS sequence"/>
</dbReference>
<organism evidence="1 2">
    <name type="scientific">Candidatus Nomurabacteria bacterium RIFCSPLOWO2_01_FULL_40_18</name>
    <dbReference type="NCBI Taxonomy" id="1801773"/>
    <lineage>
        <taxon>Bacteria</taxon>
        <taxon>Candidatus Nomuraibacteriota</taxon>
    </lineage>
</organism>
<name>A0A1F6XII8_9BACT</name>
<evidence type="ECO:0008006" key="3">
    <source>
        <dbReference type="Google" id="ProtNLM"/>
    </source>
</evidence>
<comment type="caution">
    <text evidence="1">The sequence shown here is derived from an EMBL/GenBank/DDBJ whole genome shotgun (WGS) entry which is preliminary data.</text>
</comment>
<dbReference type="InterPro" id="IPR010662">
    <property type="entry name" value="RBBP9/YdeN"/>
</dbReference>
<accession>A0A1F6XII8</accession>
<dbReference type="InterPro" id="IPR029058">
    <property type="entry name" value="AB_hydrolase_fold"/>
</dbReference>
<dbReference type="PANTHER" id="PTHR15394">
    <property type="entry name" value="SERINE HYDROLASE RBBP9"/>
    <property type="match status" value="1"/>
</dbReference>